<dbReference type="Gene3D" id="1.20.1440.210">
    <property type="match status" value="1"/>
</dbReference>
<dbReference type="WBParaSite" id="L893_g12272.t1">
    <property type="protein sequence ID" value="L893_g12272.t1"/>
    <property type="gene ID" value="L893_g12272"/>
</dbReference>
<keyword evidence="2" id="KW-1185">Reference proteome</keyword>
<evidence type="ECO:0000259" key="1">
    <source>
        <dbReference type="Pfam" id="PF16591"/>
    </source>
</evidence>
<sequence length="168" mass="17803">VGASALGAAQASLADLRRNLPPSDLQATTAALASYVQLLDRYRQAAIAVEQLQGGLETMGNQLRDASRVLTRHQIQLRDEEALEARSMLSVIALLALNSMQQMALSLRELIGGIGQGTGQLTAAVGELSSVAERTQVMTGNQKDETDQVATAMNEMAATVLEVARNAE</sequence>
<dbReference type="Pfam" id="PF16591">
    <property type="entry name" value="HBM"/>
    <property type="match status" value="1"/>
</dbReference>
<dbReference type="InterPro" id="IPR032255">
    <property type="entry name" value="HBM"/>
</dbReference>
<feature type="domain" description="HBM" evidence="1">
    <location>
        <begin position="3"/>
        <end position="85"/>
    </location>
</feature>
<evidence type="ECO:0000313" key="2">
    <source>
        <dbReference type="Proteomes" id="UP000095287"/>
    </source>
</evidence>
<protein>
    <submittedName>
        <fullName evidence="3">HBM domain-containing protein</fullName>
    </submittedName>
</protein>
<dbReference type="AlphaFoldDB" id="A0A1I7Y435"/>
<dbReference type="Gene3D" id="1.10.287.950">
    <property type="entry name" value="Methyl-accepting chemotaxis protein"/>
    <property type="match status" value="1"/>
</dbReference>
<name>A0A1I7Y435_9BILA</name>
<accession>A0A1I7Y435</accession>
<dbReference type="Proteomes" id="UP000095287">
    <property type="component" value="Unplaced"/>
</dbReference>
<proteinExistence type="predicted"/>
<reference evidence="3" key="1">
    <citation type="submission" date="2016-11" db="UniProtKB">
        <authorList>
            <consortium name="WormBaseParasite"/>
        </authorList>
    </citation>
    <scope>IDENTIFICATION</scope>
</reference>
<evidence type="ECO:0000313" key="3">
    <source>
        <dbReference type="WBParaSite" id="L893_g12272.t1"/>
    </source>
</evidence>
<organism evidence="2 3">
    <name type="scientific">Steinernema glaseri</name>
    <dbReference type="NCBI Taxonomy" id="37863"/>
    <lineage>
        <taxon>Eukaryota</taxon>
        <taxon>Metazoa</taxon>
        <taxon>Ecdysozoa</taxon>
        <taxon>Nematoda</taxon>
        <taxon>Chromadorea</taxon>
        <taxon>Rhabditida</taxon>
        <taxon>Tylenchina</taxon>
        <taxon>Panagrolaimomorpha</taxon>
        <taxon>Strongyloidoidea</taxon>
        <taxon>Steinernematidae</taxon>
        <taxon>Steinernema</taxon>
    </lineage>
</organism>